<proteinExistence type="predicted"/>
<name>A0A5C6DVC1_9BACT</name>
<evidence type="ECO:0000313" key="2">
    <source>
        <dbReference type="EMBL" id="TWU40234.1"/>
    </source>
</evidence>
<dbReference type="EMBL" id="SJPY01000005">
    <property type="protein sequence ID" value="TWU40234.1"/>
    <property type="molecule type" value="Genomic_DNA"/>
</dbReference>
<reference evidence="2 3" key="1">
    <citation type="submission" date="2019-02" db="EMBL/GenBank/DDBJ databases">
        <title>Deep-cultivation of Planctomycetes and their phenomic and genomic characterization uncovers novel biology.</title>
        <authorList>
            <person name="Wiegand S."/>
            <person name="Jogler M."/>
            <person name="Boedeker C."/>
            <person name="Pinto D."/>
            <person name="Vollmers J."/>
            <person name="Rivas-Marin E."/>
            <person name="Kohn T."/>
            <person name="Peeters S.H."/>
            <person name="Heuer A."/>
            <person name="Rast P."/>
            <person name="Oberbeckmann S."/>
            <person name="Bunk B."/>
            <person name="Jeske O."/>
            <person name="Meyerdierks A."/>
            <person name="Storesund J.E."/>
            <person name="Kallscheuer N."/>
            <person name="Luecker S."/>
            <person name="Lage O.M."/>
            <person name="Pohl T."/>
            <person name="Merkel B.J."/>
            <person name="Hornburger P."/>
            <person name="Mueller R.-W."/>
            <person name="Bruemmer F."/>
            <person name="Labrenz M."/>
            <person name="Spormann A.M."/>
            <person name="Op Den Camp H."/>
            <person name="Overmann J."/>
            <person name="Amann R."/>
            <person name="Jetten M.S.M."/>
            <person name="Mascher T."/>
            <person name="Medema M.H."/>
            <person name="Devos D.P."/>
            <person name="Kaster A.-K."/>
            <person name="Ovreas L."/>
            <person name="Rohde M."/>
            <person name="Galperin M.Y."/>
            <person name="Jogler C."/>
        </authorList>
    </citation>
    <scope>NUCLEOTIDE SEQUENCE [LARGE SCALE GENOMIC DNA]</scope>
    <source>
        <strain evidence="2 3">Q31b</strain>
    </source>
</reference>
<protein>
    <recommendedName>
        <fullName evidence="4">Phosphoenolpyruvate protein kinase</fullName>
    </recommendedName>
</protein>
<keyword evidence="1" id="KW-0812">Transmembrane</keyword>
<dbReference type="OrthoDB" id="282896at2"/>
<gene>
    <name evidence="2" type="ORF">Q31b_35790</name>
</gene>
<dbReference type="Proteomes" id="UP000315471">
    <property type="component" value="Unassembled WGS sequence"/>
</dbReference>
<keyword evidence="3" id="KW-1185">Reference proteome</keyword>
<accession>A0A5C6DVC1</accession>
<dbReference type="NCBIfam" id="NF038050">
    <property type="entry name" value="NrtS"/>
    <property type="match status" value="1"/>
</dbReference>
<feature type="transmembrane region" description="Helical" evidence="1">
    <location>
        <begin position="66"/>
        <end position="85"/>
    </location>
</feature>
<feature type="transmembrane region" description="Helical" evidence="1">
    <location>
        <begin position="34"/>
        <end position="54"/>
    </location>
</feature>
<keyword evidence="1" id="KW-0472">Membrane</keyword>
<sequence>MNSPIETLKQSTRSSNTSNWIQLACNPSVVRRGVVYSLVVGTLLAIINQGDVIMQGRLTWWHGLKIALTYLVPYAVSTLSSVGAMQTSVRS</sequence>
<comment type="caution">
    <text evidence="2">The sequence shown here is derived from an EMBL/GenBank/DDBJ whole genome shotgun (WGS) entry which is preliminary data.</text>
</comment>
<dbReference type="InterPro" id="IPR047700">
    <property type="entry name" value="NrtS-like"/>
</dbReference>
<keyword evidence="1" id="KW-1133">Transmembrane helix</keyword>
<evidence type="ECO:0000313" key="3">
    <source>
        <dbReference type="Proteomes" id="UP000315471"/>
    </source>
</evidence>
<evidence type="ECO:0000256" key="1">
    <source>
        <dbReference type="SAM" id="Phobius"/>
    </source>
</evidence>
<evidence type="ECO:0008006" key="4">
    <source>
        <dbReference type="Google" id="ProtNLM"/>
    </source>
</evidence>
<organism evidence="2 3">
    <name type="scientific">Novipirellula aureliae</name>
    <dbReference type="NCBI Taxonomy" id="2527966"/>
    <lineage>
        <taxon>Bacteria</taxon>
        <taxon>Pseudomonadati</taxon>
        <taxon>Planctomycetota</taxon>
        <taxon>Planctomycetia</taxon>
        <taxon>Pirellulales</taxon>
        <taxon>Pirellulaceae</taxon>
        <taxon>Novipirellula</taxon>
    </lineage>
</organism>
<dbReference type="AlphaFoldDB" id="A0A5C6DVC1"/>
<dbReference type="RefSeq" id="WP_146600829.1">
    <property type="nucleotide sequence ID" value="NZ_SJPY01000005.1"/>
</dbReference>